<organism evidence="8 9">
    <name type="scientific">Gemmata obscuriglobus</name>
    <dbReference type="NCBI Taxonomy" id="114"/>
    <lineage>
        <taxon>Bacteria</taxon>
        <taxon>Pseudomonadati</taxon>
        <taxon>Planctomycetota</taxon>
        <taxon>Planctomycetia</taxon>
        <taxon>Gemmatales</taxon>
        <taxon>Gemmataceae</taxon>
        <taxon>Gemmata</taxon>
    </lineage>
</organism>
<name>A0A2Z3HCN1_9BACT</name>
<sequence>MNLTVSQKGLALALVPLVFQLAFVALVLQAQRDQIEAERWAAHTKETITQGHEVNSAVLDAHAAVRGYVISRDPVFARPYQAARRDLPERLNALSELVADNPGQQARVAVVRAHAEGLLAWLDGVAGLVAGDNAAEAVARVQSGRGNERADALRSEVAQFLAEEERLDHERGITLQRTRARFNWLLAAGGAAAVGCTAALILAFRRTIARRFATLEANARALGAGGTPAPLDGSDEIAHVDRALRAMAAELGRASGALREVNEVLERRVLERTAELEAVNRDLAQKNAENEMFVYSVSHDLRSPLVNLQGFSKELEKAGQQLAAVLDDAAVPPDVRDRGRGLLGGKMAKSIGFIQTAVLRLSAIIDALLRLSRAGRVEYRLEVVDLPRVVARVVAAAQGTIAERGATVRVGALPPAWGDRTALEQAFANLIGNALTYLDPARPGLIEVGCASEAGADGPRTYFVRDNGLGIAEGHQHKIFHAFQRAHPGVGAGEGLGLAIVARVAERHHGRVWVESRPGAGSTFFLALPAPPGRAGGGAAPAPAEAKGG</sequence>
<dbReference type="CDD" id="cd19410">
    <property type="entry name" value="HK9-like_sensor"/>
    <property type="match status" value="1"/>
</dbReference>
<dbReference type="Proteomes" id="UP000245802">
    <property type="component" value="Chromosome"/>
</dbReference>
<dbReference type="InterPro" id="IPR003661">
    <property type="entry name" value="HisK_dim/P_dom"/>
</dbReference>
<dbReference type="InterPro" id="IPR005467">
    <property type="entry name" value="His_kinase_dom"/>
</dbReference>
<keyword evidence="6" id="KW-1133">Transmembrane helix</keyword>
<keyword evidence="9" id="KW-1185">Reference proteome</keyword>
<evidence type="ECO:0000256" key="1">
    <source>
        <dbReference type="ARBA" id="ARBA00000085"/>
    </source>
</evidence>
<feature type="transmembrane region" description="Helical" evidence="6">
    <location>
        <begin position="184"/>
        <end position="204"/>
    </location>
</feature>
<dbReference type="InterPro" id="IPR036890">
    <property type="entry name" value="HATPase_C_sf"/>
</dbReference>
<gene>
    <name evidence="8" type="ORF">C1280_22270</name>
</gene>
<keyword evidence="6" id="KW-0812">Transmembrane</keyword>
<dbReference type="OrthoDB" id="231918at2"/>
<dbReference type="Gene3D" id="6.10.340.10">
    <property type="match status" value="1"/>
</dbReference>
<reference evidence="8 9" key="1">
    <citation type="submission" date="2018-01" db="EMBL/GenBank/DDBJ databases">
        <title>G. obscuriglobus.</title>
        <authorList>
            <person name="Franke J."/>
            <person name="Blomberg W."/>
            <person name="Selmecki A."/>
        </authorList>
    </citation>
    <scope>NUCLEOTIDE SEQUENCE [LARGE SCALE GENOMIC DNA]</scope>
    <source>
        <strain evidence="8 9">DSM 5831</strain>
    </source>
</reference>
<evidence type="ECO:0000313" key="9">
    <source>
        <dbReference type="Proteomes" id="UP000245802"/>
    </source>
</evidence>
<dbReference type="Gene3D" id="3.30.565.10">
    <property type="entry name" value="Histidine kinase-like ATPase, C-terminal domain"/>
    <property type="match status" value="1"/>
</dbReference>
<dbReference type="Pfam" id="PF05227">
    <property type="entry name" value="CHASE3"/>
    <property type="match status" value="1"/>
</dbReference>
<keyword evidence="3" id="KW-0597">Phosphoprotein</keyword>
<dbReference type="PANTHER" id="PTHR42878">
    <property type="entry name" value="TWO-COMPONENT HISTIDINE KINASE"/>
    <property type="match status" value="1"/>
</dbReference>
<dbReference type="InterPro" id="IPR036097">
    <property type="entry name" value="HisK_dim/P_sf"/>
</dbReference>
<dbReference type="InterPro" id="IPR007891">
    <property type="entry name" value="CHASE3"/>
</dbReference>
<comment type="catalytic activity">
    <reaction evidence="1">
        <text>ATP + protein L-histidine = ADP + protein N-phospho-L-histidine.</text>
        <dbReference type="EC" id="2.7.13.3"/>
    </reaction>
</comment>
<evidence type="ECO:0000259" key="7">
    <source>
        <dbReference type="PROSITE" id="PS50109"/>
    </source>
</evidence>
<dbReference type="PRINTS" id="PR00344">
    <property type="entry name" value="BCTRLSENSOR"/>
</dbReference>
<dbReference type="SMART" id="SM00388">
    <property type="entry name" value="HisKA"/>
    <property type="match status" value="1"/>
</dbReference>
<dbReference type="SUPFAM" id="SSF55874">
    <property type="entry name" value="ATPase domain of HSP90 chaperone/DNA topoisomerase II/histidine kinase"/>
    <property type="match status" value="1"/>
</dbReference>
<dbReference type="Pfam" id="PF00512">
    <property type="entry name" value="HisKA"/>
    <property type="match status" value="1"/>
</dbReference>
<evidence type="ECO:0000256" key="6">
    <source>
        <dbReference type="SAM" id="Phobius"/>
    </source>
</evidence>
<dbReference type="InterPro" id="IPR003594">
    <property type="entry name" value="HATPase_dom"/>
</dbReference>
<dbReference type="EC" id="2.7.13.3" evidence="2"/>
<dbReference type="SUPFAM" id="SSF47384">
    <property type="entry name" value="Homodimeric domain of signal transducing histidine kinase"/>
    <property type="match status" value="1"/>
</dbReference>
<dbReference type="GO" id="GO:0030295">
    <property type="term" value="F:protein kinase activator activity"/>
    <property type="evidence" value="ECO:0007669"/>
    <property type="project" value="TreeGrafter"/>
</dbReference>
<evidence type="ECO:0000256" key="4">
    <source>
        <dbReference type="ARBA" id="ARBA00022679"/>
    </source>
</evidence>
<dbReference type="GO" id="GO:0007234">
    <property type="term" value="P:osmosensory signaling via phosphorelay pathway"/>
    <property type="evidence" value="ECO:0007669"/>
    <property type="project" value="TreeGrafter"/>
</dbReference>
<evidence type="ECO:0000256" key="5">
    <source>
        <dbReference type="ARBA" id="ARBA00022777"/>
    </source>
</evidence>
<evidence type="ECO:0000256" key="2">
    <source>
        <dbReference type="ARBA" id="ARBA00012438"/>
    </source>
</evidence>
<dbReference type="RefSeq" id="WP_109571149.1">
    <property type="nucleotide sequence ID" value="NZ_CP025958.1"/>
</dbReference>
<proteinExistence type="predicted"/>
<dbReference type="CDD" id="cd00082">
    <property type="entry name" value="HisKA"/>
    <property type="match status" value="1"/>
</dbReference>
<dbReference type="GO" id="GO:0000155">
    <property type="term" value="F:phosphorelay sensor kinase activity"/>
    <property type="evidence" value="ECO:0007669"/>
    <property type="project" value="InterPro"/>
</dbReference>
<dbReference type="GO" id="GO:0000156">
    <property type="term" value="F:phosphorelay response regulator activity"/>
    <property type="evidence" value="ECO:0007669"/>
    <property type="project" value="TreeGrafter"/>
</dbReference>
<dbReference type="Gene3D" id="1.10.287.130">
    <property type="match status" value="1"/>
</dbReference>
<evidence type="ECO:0000256" key="3">
    <source>
        <dbReference type="ARBA" id="ARBA00022553"/>
    </source>
</evidence>
<dbReference type="PROSITE" id="PS50109">
    <property type="entry name" value="HIS_KIN"/>
    <property type="match status" value="1"/>
</dbReference>
<dbReference type="AlphaFoldDB" id="A0A2Z3HCN1"/>
<dbReference type="InterPro" id="IPR004358">
    <property type="entry name" value="Sig_transdc_His_kin-like_C"/>
</dbReference>
<accession>A0A2Z3HCN1</accession>
<keyword evidence="4" id="KW-0808">Transferase</keyword>
<dbReference type="PANTHER" id="PTHR42878:SF15">
    <property type="entry name" value="BACTERIOPHYTOCHROME"/>
    <property type="match status" value="1"/>
</dbReference>
<dbReference type="InterPro" id="IPR050351">
    <property type="entry name" value="BphY/WalK/GraS-like"/>
</dbReference>
<evidence type="ECO:0000313" key="8">
    <source>
        <dbReference type="EMBL" id="AWM39444.1"/>
    </source>
</evidence>
<dbReference type="EMBL" id="CP025958">
    <property type="protein sequence ID" value="AWM39444.1"/>
    <property type="molecule type" value="Genomic_DNA"/>
</dbReference>
<dbReference type="Pfam" id="PF02518">
    <property type="entry name" value="HATPase_c"/>
    <property type="match status" value="1"/>
</dbReference>
<feature type="domain" description="Histidine kinase" evidence="7">
    <location>
        <begin position="296"/>
        <end position="532"/>
    </location>
</feature>
<keyword evidence="6" id="KW-0472">Membrane</keyword>
<keyword evidence="5 8" id="KW-0418">Kinase</keyword>
<protein>
    <recommendedName>
        <fullName evidence="2">histidine kinase</fullName>
        <ecNumber evidence="2">2.7.13.3</ecNumber>
    </recommendedName>
</protein>
<dbReference type="KEGG" id="gog:C1280_22270"/>
<dbReference type="SMART" id="SM00387">
    <property type="entry name" value="HATPase_c"/>
    <property type="match status" value="1"/>
</dbReference>